<dbReference type="Proteomes" id="UP000435112">
    <property type="component" value="Unassembled WGS sequence"/>
</dbReference>
<evidence type="ECO:0000313" key="7">
    <source>
        <dbReference type="Proteomes" id="UP000435112"/>
    </source>
</evidence>
<dbReference type="OrthoDB" id="10367766at2759"/>
<keyword evidence="6" id="KW-1185">Reference proteome</keyword>
<evidence type="ECO:0000313" key="2">
    <source>
        <dbReference type="EMBL" id="KAE9031053.1"/>
    </source>
</evidence>
<dbReference type="EMBL" id="QXFT01000634">
    <property type="protein sequence ID" value="KAE9339125.1"/>
    <property type="molecule type" value="Genomic_DNA"/>
</dbReference>
<dbReference type="Proteomes" id="UP000429607">
    <property type="component" value="Unassembled WGS sequence"/>
</dbReference>
<comment type="caution">
    <text evidence="2">The sequence shown here is derived from an EMBL/GenBank/DDBJ whole genome shotgun (WGS) entry which is preliminary data.</text>
</comment>
<dbReference type="EMBL" id="QXFU01000528">
    <property type="protein sequence ID" value="KAE9031053.1"/>
    <property type="molecule type" value="Genomic_DNA"/>
</dbReference>
<evidence type="ECO:0000313" key="4">
    <source>
        <dbReference type="EMBL" id="KAE9339125.1"/>
    </source>
</evidence>
<dbReference type="AlphaFoldDB" id="A0A6A3MT06"/>
<reference evidence="5 7" key="1">
    <citation type="submission" date="2018-09" db="EMBL/GenBank/DDBJ databases">
        <title>Genomic investigation of the strawberry pathogen Phytophthora fragariae indicates pathogenicity is determined by transcriptional variation in three key races.</title>
        <authorList>
            <person name="Adams T.M."/>
            <person name="Armitage A.D."/>
            <person name="Sobczyk M.K."/>
            <person name="Bates H.J."/>
            <person name="Dunwell J.M."/>
            <person name="Nellist C.F."/>
            <person name="Harrison R.J."/>
        </authorList>
    </citation>
    <scope>NUCLEOTIDE SEQUENCE [LARGE SCALE GENOMIC DNA]</scope>
    <source>
        <strain evidence="3 5">SCRP249</strain>
        <strain evidence="2 7">SCRP324</strain>
        <strain evidence="4 6">SCRP333</strain>
    </source>
</reference>
<protein>
    <submittedName>
        <fullName evidence="2">Uncharacterized protein</fullName>
    </submittedName>
</protein>
<dbReference type="EMBL" id="QXFV01000637">
    <property type="protein sequence ID" value="KAE9032210.1"/>
    <property type="molecule type" value="Genomic_DNA"/>
</dbReference>
<sequence>MTSPSGEPARPYEVELPRRYAGSGLEQHASPRSPQQHLAQPSQSGTQVDSAHAMQHPPQHPAHTASQKSSMAVPCATIEIVTCPALSSMAELTLPYCRMDMNGDSAAHFKKTRMTRLVEIIQVRTTHSVRGEEAMKNKAFAYTPAPCWFADCTKLTATGTTGTGPDPAVPLAIMDAYPSAGAFSGLAMRS</sequence>
<evidence type="ECO:0000313" key="6">
    <source>
        <dbReference type="Proteomes" id="UP000434957"/>
    </source>
</evidence>
<gene>
    <name evidence="3" type="ORF">PR001_g10708</name>
    <name evidence="2" type="ORF">PR002_g9723</name>
    <name evidence="4" type="ORF">PR003_g11168</name>
</gene>
<accession>A0A6A3MT06</accession>
<name>A0A6A3MT06_9STRA</name>
<feature type="compositionally biased region" description="Polar residues" evidence="1">
    <location>
        <begin position="30"/>
        <end position="49"/>
    </location>
</feature>
<feature type="region of interest" description="Disordered" evidence="1">
    <location>
        <begin position="1"/>
        <end position="68"/>
    </location>
</feature>
<organism evidence="2 7">
    <name type="scientific">Phytophthora rubi</name>
    <dbReference type="NCBI Taxonomy" id="129364"/>
    <lineage>
        <taxon>Eukaryota</taxon>
        <taxon>Sar</taxon>
        <taxon>Stramenopiles</taxon>
        <taxon>Oomycota</taxon>
        <taxon>Peronosporomycetes</taxon>
        <taxon>Peronosporales</taxon>
        <taxon>Peronosporaceae</taxon>
        <taxon>Phytophthora</taxon>
    </lineage>
</organism>
<evidence type="ECO:0000256" key="1">
    <source>
        <dbReference type="SAM" id="MobiDB-lite"/>
    </source>
</evidence>
<evidence type="ECO:0000313" key="3">
    <source>
        <dbReference type="EMBL" id="KAE9032210.1"/>
    </source>
</evidence>
<evidence type="ECO:0000313" key="5">
    <source>
        <dbReference type="Proteomes" id="UP000429607"/>
    </source>
</evidence>
<dbReference type="Proteomes" id="UP000434957">
    <property type="component" value="Unassembled WGS sequence"/>
</dbReference>
<feature type="compositionally biased region" description="Low complexity" evidence="1">
    <location>
        <begin position="51"/>
        <end position="67"/>
    </location>
</feature>
<proteinExistence type="predicted"/>